<comment type="caution">
    <text evidence="1">The sequence shown here is derived from an EMBL/GenBank/DDBJ whole genome shotgun (WGS) entry which is preliminary data.</text>
</comment>
<feature type="non-terminal residue" evidence="1">
    <location>
        <position position="147"/>
    </location>
</feature>
<evidence type="ECO:0000313" key="1">
    <source>
        <dbReference type="EMBL" id="HIU37017.1"/>
    </source>
</evidence>
<proteinExistence type="predicted"/>
<gene>
    <name evidence="1" type="ORF">IAC56_01920</name>
</gene>
<reference evidence="1" key="1">
    <citation type="submission" date="2020-10" db="EMBL/GenBank/DDBJ databases">
        <authorList>
            <person name="Gilroy R."/>
        </authorList>
    </citation>
    <scope>NUCLEOTIDE SEQUENCE</scope>
    <source>
        <strain evidence="1">7463</strain>
    </source>
</reference>
<accession>A0A9D1LFR2</accession>
<name>A0A9D1LFR2_9BURK</name>
<evidence type="ECO:0000313" key="2">
    <source>
        <dbReference type="Proteomes" id="UP000824083"/>
    </source>
</evidence>
<dbReference type="AlphaFoldDB" id="A0A9D1LFR2"/>
<protein>
    <submittedName>
        <fullName evidence="1">Transposase</fullName>
    </submittedName>
</protein>
<dbReference type="Proteomes" id="UP000824083">
    <property type="component" value="Unassembled WGS sequence"/>
</dbReference>
<reference evidence="1" key="2">
    <citation type="journal article" date="2021" name="PeerJ">
        <title>Extensive microbial diversity within the chicken gut microbiome revealed by metagenomics and culture.</title>
        <authorList>
            <person name="Gilroy R."/>
            <person name="Ravi A."/>
            <person name="Getino M."/>
            <person name="Pursley I."/>
            <person name="Horton D.L."/>
            <person name="Alikhan N.F."/>
            <person name="Baker D."/>
            <person name="Gharbi K."/>
            <person name="Hall N."/>
            <person name="Watson M."/>
            <person name="Adriaenssens E.M."/>
            <person name="Foster-Nyarko E."/>
            <person name="Jarju S."/>
            <person name="Secka A."/>
            <person name="Antonio M."/>
            <person name="Oren A."/>
            <person name="Chaudhuri R.R."/>
            <person name="La Ragione R."/>
            <person name="Hildebrand F."/>
            <person name="Pallen M.J."/>
        </authorList>
    </citation>
    <scope>NUCLEOTIDE SEQUENCE</scope>
    <source>
        <strain evidence="1">7463</strain>
    </source>
</reference>
<dbReference type="EMBL" id="DVMY01000033">
    <property type="protein sequence ID" value="HIU37017.1"/>
    <property type="molecule type" value="Genomic_DNA"/>
</dbReference>
<sequence>MIQRVERHIIRKSDKNWQACHKLCSLSRKLGNCAVYVLRHRHFEKQPVFSRKELDDTLKFQCVSDYRAMPSAASAQRQGQVIAKQFKAFTKATSEYLKHPEKFRAKPKLPGYKRKYRTFYVGRNGYQIQNHQLIITGGEAIGFSPMR</sequence>
<organism evidence="1 2">
    <name type="scientific">Candidatus Aphodousia faecigallinarum</name>
    <dbReference type="NCBI Taxonomy" id="2840677"/>
    <lineage>
        <taxon>Bacteria</taxon>
        <taxon>Pseudomonadati</taxon>
        <taxon>Pseudomonadota</taxon>
        <taxon>Betaproteobacteria</taxon>
        <taxon>Burkholderiales</taxon>
        <taxon>Sutterellaceae</taxon>
        <taxon>Sutterellaceae incertae sedis</taxon>
        <taxon>Candidatus Aphodousia</taxon>
    </lineage>
</organism>